<evidence type="ECO:0000256" key="3">
    <source>
        <dbReference type="ARBA" id="ARBA00023163"/>
    </source>
</evidence>
<dbReference type="RefSeq" id="WP_130393260.1">
    <property type="nucleotide sequence ID" value="NZ_SGXM01000008.1"/>
</dbReference>
<dbReference type="Pfam" id="PF07702">
    <property type="entry name" value="UTRA"/>
    <property type="match status" value="1"/>
</dbReference>
<dbReference type="SUPFAM" id="SSF46785">
    <property type="entry name" value="Winged helix' DNA-binding domain"/>
    <property type="match status" value="1"/>
</dbReference>
<name>A0A4Q7RFF6_9BURK</name>
<dbReference type="PROSITE" id="PS50949">
    <property type="entry name" value="HTH_GNTR"/>
    <property type="match status" value="1"/>
</dbReference>
<proteinExistence type="predicted"/>
<keyword evidence="1" id="KW-0805">Transcription regulation</keyword>
<dbReference type="Gene3D" id="1.10.10.10">
    <property type="entry name" value="Winged helix-like DNA-binding domain superfamily/Winged helix DNA-binding domain"/>
    <property type="match status" value="1"/>
</dbReference>
<evidence type="ECO:0000313" key="6">
    <source>
        <dbReference type="Proteomes" id="UP000291078"/>
    </source>
</evidence>
<accession>A0A4Q7RFF6</accession>
<organism evidence="5 6">
    <name type="scientific">Cupriavidus agavae</name>
    <dbReference type="NCBI Taxonomy" id="1001822"/>
    <lineage>
        <taxon>Bacteria</taxon>
        <taxon>Pseudomonadati</taxon>
        <taxon>Pseudomonadota</taxon>
        <taxon>Betaproteobacteria</taxon>
        <taxon>Burkholderiales</taxon>
        <taxon>Burkholderiaceae</taxon>
        <taxon>Cupriavidus</taxon>
    </lineage>
</organism>
<dbReference type="Pfam" id="PF00392">
    <property type="entry name" value="GntR"/>
    <property type="match status" value="1"/>
</dbReference>
<dbReference type="InterPro" id="IPR028978">
    <property type="entry name" value="Chorismate_lyase_/UTRA_dom_sf"/>
</dbReference>
<dbReference type="PANTHER" id="PTHR44846:SF1">
    <property type="entry name" value="MANNOSYL-D-GLYCERATE TRANSPORT_METABOLISM SYSTEM REPRESSOR MNGR-RELATED"/>
    <property type="match status" value="1"/>
</dbReference>
<dbReference type="GO" id="GO:0045892">
    <property type="term" value="P:negative regulation of DNA-templated transcription"/>
    <property type="evidence" value="ECO:0007669"/>
    <property type="project" value="TreeGrafter"/>
</dbReference>
<dbReference type="EMBL" id="SGXM01000008">
    <property type="protein sequence ID" value="RZT31864.1"/>
    <property type="molecule type" value="Genomic_DNA"/>
</dbReference>
<dbReference type="GO" id="GO:0003677">
    <property type="term" value="F:DNA binding"/>
    <property type="evidence" value="ECO:0007669"/>
    <property type="project" value="UniProtKB-KW"/>
</dbReference>
<dbReference type="AlphaFoldDB" id="A0A4Q7RFF6"/>
<dbReference type="GO" id="GO:0003700">
    <property type="term" value="F:DNA-binding transcription factor activity"/>
    <property type="evidence" value="ECO:0007669"/>
    <property type="project" value="InterPro"/>
</dbReference>
<protein>
    <submittedName>
        <fullName evidence="5">GntR family transcriptional regulator</fullName>
    </submittedName>
</protein>
<dbReference type="SUPFAM" id="SSF64288">
    <property type="entry name" value="Chorismate lyase-like"/>
    <property type="match status" value="1"/>
</dbReference>
<reference evidence="5 6" key="1">
    <citation type="journal article" date="2015" name="Stand. Genomic Sci.">
        <title>Genomic Encyclopedia of Bacterial and Archaeal Type Strains, Phase III: the genomes of soil and plant-associated and newly described type strains.</title>
        <authorList>
            <person name="Whitman W.B."/>
            <person name="Woyke T."/>
            <person name="Klenk H.P."/>
            <person name="Zhou Y."/>
            <person name="Lilburn T.G."/>
            <person name="Beck B.J."/>
            <person name="De Vos P."/>
            <person name="Vandamme P."/>
            <person name="Eisen J.A."/>
            <person name="Garrity G."/>
            <person name="Hugenholtz P."/>
            <person name="Kyrpides N.C."/>
        </authorList>
    </citation>
    <scope>NUCLEOTIDE SEQUENCE [LARGE SCALE GENOMIC DNA]</scope>
    <source>
        <strain evidence="5 6">ASC-9842</strain>
    </source>
</reference>
<keyword evidence="6" id="KW-1185">Reference proteome</keyword>
<dbReference type="SMART" id="SM00866">
    <property type="entry name" value="UTRA"/>
    <property type="match status" value="1"/>
</dbReference>
<evidence type="ECO:0000259" key="4">
    <source>
        <dbReference type="PROSITE" id="PS50949"/>
    </source>
</evidence>
<evidence type="ECO:0000313" key="5">
    <source>
        <dbReference type="EMBL" id="RZT31864.1"/>
    </source>
</evidence>
<feature type="domain" description="HTH gntR-type" evidence="4">
    <location>
        <begin position="6"/>
        <end position="73"/>
    </location>
</feature>
<dbReference type="Proteomes" id="UP000291078">
    <property type="component" value="Unassembled WGS sequence"/>
</dbReference>
<dbReference type="InterPro" id="IPR036390">
    <property type="entry name" value="WH_DNA-bd_sf"/>
</dbReference>
<dbReference type="InterPro" id="IPR000524">
    <property type="entry name" value="Tscrpt_reg_HTH_GntR"/>
</dbReference>
<keyword evidence="3" id="KW-0804">Transcription</keyword>
<gene>
    <name evidence="5" type="ORF">EV147_4364</name>
</gene>
<dbReference type="InterPro" id="IPR011663">
    <property type="entry name" value="UTRA"/>
</dbReference>
<dbReference type="InterPro" id="IPR050679">
    <property type="entry name" value="Bact_HTH_transcr_reg"/>
</dbReference>
<dbReference type="OrthoDB" id="8582866at2"/>
<dbReference type="PANTHER" id="PTHR44846">
    <property type="entry name" value="MANNOSYL-D-GLYCERATE TRANSPORT/METABOLISM SYSTEM REPRESSOR MNGR-RELATED"/>
    <property type="match status" value="1"/>
</dbReference>
<dbReference type="PRINTS" id="PR00035">
    <property type="entry name" value="HTHGNTR"/>
</dbReference>
<dbReference type="InterPro" id="IPR036388">
    <property type="entry name" value="WH-like_DNA-bd_sf"/>
</dbReference>
<keyword evidence="2" id="KW-0238">DNA-binding</keyword>
<evidence type="ECO:0000256" key="2">
    <source>
        <dbReference type="ARBA" id="ARBA00023125"/>
    </source>
</evidence>
<dbReference type="SMART" id="SM00345">
    <property type="entry name" value="HTH_GNTR"/>
    <property type="match status" value="1"/>
</dbReference>
<comment type="caution">
    <text evidence="5">The sequence shown here is derived from an EMBL/GenBank/DDBJ whole genome shotgun (WGS) entry which is preliminary data.</text>
</comment>
<evidence type="ECO:0000256" key="1">
    <source>
        <dbReference type="ARBA" id="ARBA00023015"/>
    </source>
</evidence>
<dbReference type="Gene3D" id="3.40.1410.10">
    <property type="entry name" value="Chorismate lyase-like"/>
    <property type="match status" value="1"/>
</dbReference>
<sequence length="261" mass="28801">MSEAVVPLYHQIYVVLRQQIVEGRFGQGPLPGEIDLAKQFHASRVTMRRVFDRLVQEGLVRRHRGLGTFVNPHPVKPAGAAEEKSTSLLGTIIEMGEKTAVKVISIDEVHATPDVAEALQIQVGDPVIKVVRVRHYKSRPLSHITVYLPAEVGRSLSRKELESTPMLRLLEATGVELGRASQVLTARLADVVVAPLLDVPVGGALLAVRRVVLDKAGRPVQLLMGQYRPDRYEYRMELSPMGGGDSANVWVENETRTGLRD</sequence>
<dbReference type="CDD" id="cd07377">
    <property type="entry name" value="WHTH_GntR"/>
    <property type="match status" value="1"/>
</dbReference>